<keyword evidence="3" id="KW-1185">Reference proteome</keyword>
<accession>T1JEC1</accession>
<dbReference type="HOGENOM" id="CLU_311312_0_0_1"/>
<dbReference type="Proteomes" id="UP000014500">
    <property type="component" value="Unassembled WGS sequence"/>
</dbReference>
<name>T1JEC1_STRMM</name>
<evidence type="ECO:0000313" key="3">
    <source>
        <dbReference type="Proteomes" id="UP000014500"/>
    </source>
</evidence>
<evidence type="ECO:0000256" key="1">
    <source>
        <dbReference type="SAM" id="Phobius"/>
    </source>
</evidence>
<dbReference type="AlphaFoldDB" id="T1JEC1"/>
<feature type="transmembrane region" description="Helical" evidence="1">
    <location>
        <begin position="896"/>
        <end position="924"/>
    </location>
</feature>
<feature type="transmembrane region" description="Helical" evidence="1">
    <location>
        <begin position="862"/>
        <end position="884"/>
    </location>
</feature>
<organism evidence="2 3">
    <name type="scientific">Strigamia maritima</name>
    <name type="common">European centipede</name>
    <name type="synonym">Geophilus maritimus</name>
    <dbReference type="NCBI Taxonomy" id="126957"/>
    <lineage>
        <taxon>Eukaryota</taxon>
        <taxon>Metazoa</taxon>
        <taxon>Ecdysozoa</taxon>
        <taxon>Arthropoda</taxon>
        <taxon>Myriapoda</taxon>
        <taxon>Chilopoda</taxon>
        <taxon>Pleurostigmophora</taxon>
        <taxon>Geophilomorpha</taxon>
        <taxon>Linotaeniidae</taxon>
        <taxon>Strigamia</taxon>
    </lineage>
</organism>
<feature type="transmembrane region" description="Helical" evidence="1">
    <location>
        <begin position="114"/>
        <end position="132"/>
    </location>
</feature>
<reference evidence="2" key="2">
    <citation type="submission" date="2015-02" db="UniProtKB">
        <authorList>
            <consortium name="EnsemblMetazoa"/>
        </authorList>
    </citation>
    <scope>IDENTIFICATION</scope>
</reference>
<evidence type="ECO:0000313" key="2">
    <source>
        <dbReference type="EnsemblMetazoa" id="SMAR012163-PA"/>
    </source>
</evidence>
<keyword evidence="1" id="KW-0812">Transmembrane</keyword>
<reference evidence="3" key="1">
    <citation type="submission" date="2011-05" db="EMBL/GenBank/DDBJ databases">
        <authorList>
            <person name="Richards S.R."/>
            <person name="Qu J."/>
            <person name="Jiang H."/>
            <person name="Jhangiani S.N."/>
            <person name="Agravi P."/>
            <person name="Goodspeed R."/>
            <person name="Gross S."/>
            <person name="Mandapat C."/>
            <person name="Jackson L."/>
            <person name="Mathew T."/>
            <person name="Pu L."/>
            <person name="Thornton R."/>
            <person name="Saada N."/>
            <person name="Wilczek-Boney K.B."/>
            <person name="Lee S."/>
            <person name="Kovar C."/>
            <person name="Wu Y."/>
            <person name="Scherer S.E."/>
            <person name="Worley K.C."/>
            <person name="Muzny D.M."/>
            <person name="Gibbs R."/>
        </authorList>
    </citation>
    <scope>NUCLEOTIDE SEQUENCE</scope>
    <source>
        <strain evidence="3">Brora</strain>
    </source>
</reference>
<keyword evidence="1" id="KW-0472">Membrane</keyword>
<sequence>MSFVNDESFLSFSIETKECLAELEHMILLVRDKGSCSWQVDTITVEDVQHDTSYDFNFFCSLESSFKTRMYMAPSIKPFLPTFVFKCVGAFIKYHNWISAFGRFNSVLEVSNTLHFILVFIIFLQSFFLGLIKETTEPRNEQMFLLRTDTFIILYLCATTLIPDLLIHATKNRNHFNKNVWNYESLPKSKHLLPQPKSNQLADWLDSLERLDQEQIEKLDNEFEEPQFDQSSREIDLTEGDVISVDSLELETLTEQRLSAISNQFSLTPAGIVDIEDPDASDTMSWMSFYDQESPFFTISNLEKYTQFTTLFQPFKPRQLVRNRISLWIQLLQKWHKVQLRAVRTYRLLYAFWWRWQVLDIDMSLLQQEMNKMQVLVLQFQNTGQRIRDMSVWLEQHPLWRVAIEQPKDEEMIAPYEQMIELLEHVVVHVMSNFLDHYNTIQRHRKLSRDIEWFIEDWFRELLDTFLASGYLNKSEIGSEETNTESHYWLPPKLVNRQYPEIDNVIRVVPVSRLLDNYDEPFKRSFADVKVIQVWHAWLPHFIREIGEHIIEEMEKRNLGLSLVDSIVYIQMQREDCLWEAACVKIMGIIADVILCDIVKYMCVFLPEMTKKVMLQRSRAFLADCLIESGKPWSTLVELGDELDTHHRYMLISILKGCVARCKAVPLSSHDVSNDNPIMRANKMRLLFLLPDELQASDLRSEKLIPRMNTILVNVIEKFDQLKSCVGLIRSQFDLNLSQQAAAKDRVRKVAVAGIVNTLLTLCRLEMMISHMELCRDAIDLDIPATSMIGSYNRINFRQVFRLLASHYGQSRLGKRSIHPSVRKGSTRIHNVGTVMLERRPKDFDVDVIQLLLHPWIPPLHYVWGLLARLVLTIEIVCLPAFILEMSTRLSESSVLSVFIVMGIGALMDFIFIQPLKCFLIVLWQRYWEKKGVYYVYQKYPFTC</sequence>
<proteinExistence type="predicted"/>
<dbReference type="EMBL" id="JH432116">
    <property type="status" value="NOT_ANNOTATED_CDS"/>
    <property type="molecule type" value="Genomic_DNA"/>
</dbReference>
<keyword evidence="1" id="KW-1133">Transmembrane helix</keyword>
<protein>
    <submittedName>
        <fullName evidence="2">Uncharacterized protein</fullName>
    </submittedName>
</protein>
<feature type="transmembrane region" description="Helical" evidence="1">
    <location>
        <begin position="144"/>
        <end position="167"/>
    </location>
</feature>
<feature type="transmembrane region" description="Helical" evidence="1">
    <location>
        <begin position="76"/>
        <end position="94"/>
    </location>
</feature>
<dbReference type="EnsemblMetazoa" id="SMAR012163-RA">
    <property type="protein sequence ID" value="SMAR012163-PA"/>
    <property type="gene ID" value="SMAR012163"/>
</dbReference>